<dbReference type="InterPro" id="IPR014247">
    <property type="entry name" value="Spore_lipoprot_YhcN/YlaJ"/>
</dbReference>
<dbReference type="Pfam" id="PF09580">
    <property type="entry name" value="Spore_YhcN_YlaJ"/>
    <property type="match status" value="1"/>
</dbReference>
<comment type="caution">
    <text evidence="1">The sequence shown here is derived from an EMBL/GenBank/DDBJ whole genome shotgun (WGS) entry which is preliminary data.</text>
</comment>
<evidence type="ECO:0000313" key="1">
    <source>
        <dbReference type="EMBL" id="MFC0523380.1"/>
    </source>
</evidence>
<organism evidence="1 2">
    <name type="scientific">Pontibacillus salicampi</name>
    <dbReference type="NCBI Taxonomy" id="1449801"/>
    <lineage>
        <taxon>Bacteria</taxon>
        <taxon>Bacillati</taxon>
        <taxon>Bacillota</taxon>
        <taxon>Bacilli</taxon>
        <taxon>Bacillales</taxon>
        <taxon>Bacillaceae</taxon>
        <taxon>Pontibacillus</taxon>
    </lineage>
</organism>
<dbReference type="NCBIfam" id="TIGR02898">
    <property type="entry name" value="spore_YhcN_YlaJ"/>
    <property type="match status" value="1"/>
</dbReference>
<dbReference type="PROSITE" id="PS51257">
    <property type="entry name" value="PROKAR_LIPOPROTEIN"/>
    <property type="match status" value="1"/>
</dbReference>
<dbReference type="Proteomes" id="UP001589836">
    <property type="component" value="Unassembled WGS sequence"/>
</dbReference>
<reference evidence="1 2" key="1">
    <citation type="submission" date="2024-09" db="EMBL/GenBank/DDBJ databases">
        <authorList>
            <person name="Sun Q."/>
            <person name="Mori K."/>
        </authorList>
    </citation>
    <scope>NUCLEOTIDE SEQUENCE [LARGE SCALE GENOMIC DNA]</scope>
    <source>
        <strain evidence="1 2">NCAIM B.02529</strain>
    </source>
</reference>
<gene>
    <name evidence="1" type="ORF">ACFFGV_07260</name>
</gene>
<keyword evidence="2" id="KW-1185">Reference proteome</keyword>
<dbReference type="RefSeq" id="WP_377346110.1">
    <property type="nucleotide sequence ID" value="NZ_JBHLTP010000004.1"/>
</dbReference>
<accession>A0ABV6LLU4</accession>
<name>A0ABV6LLU4_9BACI</name>
<dbReference type="InterPro" id="IPR019076">
    <property type="entry name" value="Spore_lipoprot_YhcN/YlaJ-like"/>
</dbReference>
<dbReference type="EMBL" id="JBHLTP010000004">
    <property type="protein sequence ID" value="MFC0523380.1"/>
    <property type="molecule type" value="Genomic_DNA"/>
</dbReference>
<evidence type="ECO:0000313" key="2">
    <source>
        <dbReference type="Proteomes" id="UP001589836"/>
    </source>
</evidence>
<keyword evidence="1" id="KW-0449">Lipoprotein</keyword>
<protein>
    <submittedName>
        <fullName evidence="1">YhcN/YlaJ family sporulation lipoprotein</fullName>
    </submittedName>
</protein>
<sequence>MNWKIIGVTALSALVLFGCGGDDKEARMGTKGNNYENSAHNNDYSPQGDEYNNVDYDNGPNQGMMDGQNYNNVNEEENVGNEDTYRNTTNDNNGNRQYNVAREAAQKVSKQVAEVDRAYVMKTRNNAFVAVTMNDDDNDKVDDQLKSEIAKVVKSTDRDIDNVYVSANENFVQMNRDYADDVRNGEPIEGFFREFGQMINRLFPEVR</sequence>
<proteinExistence type="predicted"/>